<protein>
    <submittedName>
        <fullName evidence="1">Uncharacterized protein</fullName>
    </submittedName>
</protein>
<evidence type="ECO:0000313" key="2">
    <source>
        <dbReference type="Proteomes" id="UP000286271"/>
    </source>
</evidence>
<dbReference type="EMBL" id="QSKW01000013">
    <property type="protein sequence ID" value="RHE97153.1"/>
    <property type="molecule type" value="Genomic_DNA"/>
</dbReference>
<evidence type="ECO:0000313" key="1">
    <source>
        <dbReference type="EMBL" id="RHE97153.1"/>
    </source>
</evidence>
<proteinExistence type="predicted"/>
<reference evidence="1 2" key="1">
    <citation type="submission" date="2018-08" db="EMBL/GenBank/DDBJ databases">
        <title>A genome reference for cultivated species of the human gut microbiota.</title>
        <authorList>
            <person name="Zou Y."/>
            <person name="Xue W."/>
            <person name="Luo G."/>
        </authorList>
    </citation>
    <scope>NUCLEOTIDE SEQUENCE [LARGE SCALE GENOMIC DNA]</scope>
    <source>
        <strain evidence="1 2">AM27-11</strain>
    </source>
</reference>
<gene>
    <name evidence="1" type="ORF">DW707_09230</name>
</gene>
<accession>A0A3R6GU94</accession>
<organism evidence="1 2">
    <name type="scientific">Roseburia inulinivorans</name>
    <dbReference type="NCBI Taxonomy" id="360807"/>
    <lineage>
        <taxon>Bacteria</taxon>
        <taxon>Bacillati</taxon>
        <taxon>Bacillota</taxon>
        <taxon>Clostridia</taxon>
        <taxon>Lachnospirales</taxon>
        <taxon>Lachnospiraceae</taxon>
        <taxon>Roseburia</taxon>
    </lineage>
</organism>
<sequence>MKIVIDKVLDKNIYFSTDYGMAKGIWKGTNRPIQKEYCVELDIDGLYSYDNVFVNNTKEYQMRIFDGKNQLTLLLLEYDEDGCATFQLGDSIIEIETAYDERFYALKNSYITLFVEKLNVYDENL</sequence>
<name>A0A3R6GU94_9FIRM</name>
<comment type="caution">
    <text evidence="1">The sequence shown here is derived from an EMBL/GenBank/DDBJ whole genome shotgun (WGS) entry which is preliminary data.</text>
</comment>
<dbReference type="RefSeq" id="WP_117467607.1">
    <property type="nucleotide sequence ID" value="NZ_CATWND010000031.1"/>
</dbReference>
<dbReference type="AlphaFoldDB" id="A0A3R6GU94"/>
<dbReference type="Proteomes" id="UP000286271">
    <property type="component" value="Unassembled WGS sequence"/>
</dbReference>